<dbReference type="CDD" id="cd00503">
    <property type="entry name" value="Frataxin"/>
    <property type="match status" value="1"/>
</dbReference>
<dbReference type="EMBL" id="MUKV01000018">
    <property type="protein sequence ID" value="OQS37661.1"/>
    <property type="molecule type" value="Genomic_DNA"/>
</dbReference>
<dbReference type="NCBIfam" id="TIGR03421">
    <property type="entry name" value="FeS_CyaY"/>
    <property type="match status" value="1"/>
</dbReference>
<evidence type="ECO:0000256" key="2">
    <source>
        <dbReference type="ARBA" id="ARBA00022723"/>
    </source>
</evidence>
<dbReference type="Proteomes" id="UP000192721">
    <property type="component" value="Unassembled WGS sequence"/>
</dbReference>
<dbReference type="InterPro" id="IPR036524">
    <property type="entry name" value="Frataxin/CyaY_sf"/>
</dbReference>
<dbReference type="PANTHER" id="PTHR16821">
    <property type="entry name" value="FRATAXIN"/>
    <property type="match status" value="1"/>
</dbReference>
<evidence type="ECO:0000256" key="3">
    <source>
        <dbReference type="ARBA" id="ARBA00023004"/>
    </source>
</evidence>
<protein>
    <recommendedName>
        <fullName evidence="4">Iron-sulfur cluster assembly protein CyaY</fullName>
    </recommendedName>
</protein>
<gene>
    <name evidence="4" type="primary">cyaY</name>
    <name evidence="5" type="ORF">B0T45_14160</name>
</gene>
<evidence type="ECO:0000313" key="5">
    <source>
        <dbReference type="EMBL" id="OQS37661.1"/>
    </source>
</evidence>
<dbReference type="InterPro" id="IPR020895">
    <property type="entry name" value="Frataxin_CS"/>
</dbReference>
<reference evidence="5 6" key="1">
    <citation type="submission" date="2017-02" db="EMBL/GenBank/DDBJ databases">
        <title>Chromobacterium haemolyticum H5244.</title>
        <authorList>
            <person name="Gulvik C.A."/>
        </authorList>
    </citation>
    <scope>NUCLEOTIDE SEQUENCE [LARGE SCALE GENOMIC DNA]</scope>
    <source>
        <strain evidence="5 6">H5244</strain>
    </source>
</reference>
<evidence type="ECO:0000256" key="1">
    <source>
        <dbReference type="ARBA" id="ARBA00008183"/>
    </source>
</evidence>
<dbReference type="GO" id="GO:0005737">
    <property type="term" value="C:cytoplasm"/>
    <property type="evidence" value="ECO:0007669"/>
    <property type="project" value="UniProtKB-ARBA"/>
</dbReference>
<dbReference type="HAMAP" id="MF_00142">
    <property type="entry name" value="CyaY"/>
    <property type="match status" value="1"/>
</dbReference>
<evidence type="ECO:0000256" key="4">
    <source>
        <dbReference type="HAMAP-Rule" id="MF_00142"/>
    </source>
</evidence>
<dbReference type="RefSeq" id="WP_081555923.1">
    <property type="nucleotide sequence ID" value="NZ_MUKV01000018.1"/>
</dbReference>
<sequence>MNETEFLRHTDAIFTRIEAAIDDNDLDADYLVSGNVLDIEFSDGAKIIVNRHTANQELWIAAKSGGYHFAFRDGRWLAARDGSEFFSTLSAAIAAACGETIEFDE</sequence>
<dbReference type="PANTHER" id="PTHR16821:SF2">
    <property type="entry name" value="FRATAXIN, MITOCHONDRIAL"/>
    <property type="match status" value="1"/>
</dbReference>
<keyword evidence="3 4" id="KW-0408">Iron</keyword>
<dbReference type="PROSITE" id="PS50810">
    <property type="entry name" value="FRATAXIN_2"/>
    <property type="match status" value="1"/>
</dbReference>
<evidence type="ECO:0000313" key="6">
    <source>
        <dbReference type="Proteomes" id="UP000192721"/>
    </source>
</evidence>
<dbReference type="SMART" id="SM01219">
    <property type="entry name" value="Frataxin_Cyay"/>
    <property type="match status" value="1"/>
</dbReference>
<dbReference type="GO" id="GO:0016226">
    <property type="term" value="P:iron-sulfur cluster assembly"/>
    <property type="evidence" value="ECO:0007669"/>
    <property type="project" value="UniProtKB-UniRule"/>
</dbReference>
<dbReference type="Gene3D" id="3.30.920.10">
    <property type="entry name" value="Frataxin/CyaY"/>
    <property type="match status" value="1"/>
</dbReference>
<name>A0A1W0CSF0_9NEIS</name>
<dbReference type="SUPFAM" id="SSF55387">
    <property type="entry name" value="Frataxin/Nqo15-like"/>
    <property type="match status" value="1"/>
</dbReference>
<proteinExistence type="inferred from homology"/>
<comment type="caution">
    <text evidence="5">The sequence shown here is derived from an EMBL/GenBank/DDBJ whole genome shotgun (WGS) entry which is preliminary data.</text>
</comment>
<comment type="function">
    <text evidence="4">Involved in iron-sulfur (Fe-S) cluster assembly. May act as a regulator of Fe-S biogenesis.</text>
</comment>
<organism evidence="5 6">
    <name type="scientific">Chromobacterium haemolyticum</name>
    <dbReference type="NCBI Taxonomy" id="394935"/>
    <lineage>
        <taxon>Bacteria</taxon>
        <taxon>Pseudomonadati</taxon>
        <taxon>Pseudomonadota</taxon>
        <taxon>Betaproteobacteria</taxon>
        <taxon>Neisseriales</taxon>
        <taxon>Chromobacteriaceae</taxon>
        <taxon>Chromobacterium</taxon>
    </lineage>
</organism>
<dbReference type="InterPro" id="IPR002908">
    <property type="entry name" value="Frataxin/CyaY"/>
</dbReference>
<dbReference type="GO" id="GO:0008199">
    <property type="term" value="F:ferric iron binding"/>
    <property type="evidence" value="ECO:0007669"/>
    <property type="project" value="InterPro"/>
</dbReference>
<accession>A0A1W0CSF0</accession>
<keyword evidence="2 4" id="KW-0479">Metal-binding</keyword>
<dbReference type="Pfam" id="PF01491">
    <property type="entry name" value="Frataxin_Cyay"/>
    <property type="match status" value="1"/>
</dbReference>
<dbReference type="AlphaFoldDB" id="A0A1W0CSF0"/>
<dbReference type="InterPro" id="IPR047584">
    <property type="entry name" value="CyaY"/>
</dbReference>
<dbReference type="PROSITE" id="PS01344">
    <property type="entry name" value="FRATAXIN_1"/>
    <property type="match status" value="1"/>
</dbReference>
<comment type="similarity">
    <text evidence="1 4">Belongs to the frataxin family.</text>
</comment>